<name>A0A9J5X3E4_SOLCO</name>
<accession>A0A9J5X3E4</accession>
<dbReference type="PANTHER" id="PTHR37705:SF6">
    <property type="entry name" value="VARIABLE OUTER MEMBRANE PROTEIN"/>
    <property type="match status" value="1"/>
</dbReference>
<proteinExistence type="predicted"/>
<gene>
    <name evidence="1" type="ORF">H5410_052219</name>
</gene>
<protein>
    <submittedName>
        <fullName evidence="1">Uncharacterized protein</fullName>
    </submittedName>
</protein>
<dbReference type="Proteomes" id="UP000824120">
    <property type="component" value="Chromosome 10"/>
</dbReference>
<dbReference type="PANTHER" id="PTHR37705">
    <property type="entry name" value="BNAA08G11710D PROTEIN"/>
    <property type="match status" value="1"/>
</dbReference>
<dbReference type="EMBL" id="JACXVP010000010">
    <property type="protein sequence ID" value="KAG5581592.1"/>
    <property type="molecule type" value="Genomic_DNA"/>
</dbReference>
<dbReference type="AlphaFoldDB" id="A0A9J5X3E4"/>
<reference evidence="1 2" key="1">
    <citation type="submission" date="2020-09" db="EMBL/GenBank/DDBJ databases">
        <title>De no assembly of potato wild relative species, Solanum commersonii.</title>
        <authorList>
            <person name="Cho K."/>
        </authorList>
    </citation>
    <scope>NUCLEOTIDE SEQUENCE [LARGE SCALE GENOMIC DNA]</scope>
    <source>
        <strain evidence="1">LZ3.2</strain>
        <tissue evidence="1">Leaf</tissue>
    </source>
</reference>
<sequence>MVIKKLEICISMVKMSIEIVAVFVDTIISKDNSSSTSHSNILPAPYVGRIEYNLENKDLGKLLYYKN</sequence>
<evidence type="ECO:0000313" key="2">
    <source>
        <dbReference type="Proteomes" id="UP000824120"/>
    </source>
</evidence>
<keyword evidence="2" id="KW-1185">Reference proteome</keyword>
<organism evidence="1 2">
    <name type="scientific">Solanum commersonii</name>
    <name type="common">Commerson's wild potato</name>
    <name type="synonym">Commerson's nightshade</name>
    <dbReference type="NCBI Taxonomy" id="4109"/>
    <lineage>
        <taxon>Eukaryota</taxon>
        <taxon>Viridiplantae</taxon>
        <taxon>Streptophyta</taxon>
        <taxon>Embryophyta</taxon>
        <taxon>Tracheophyta</taxon>
        <taxon>Spermatophyta</taxon>
        <taxon>Magnoliopsida</taxon>
        <taxon>eudicotyledons</taxon>
        <taxon>Gunneridae</taxon>
        <taxon>Pentapetalae</taxon>
        <taxon>asterids</taxon>
        <taxon>lamiids</taxon>
        <taxon>Solanales</taxon>
        <taxon>Solanaceae</taxon>
        <taxon>Solanoideae</taxon>
        <taxon>Solaneae</taxon>
        <taxon>Solanum</taxon>
    </lineage>
</organism>
<comment type="caution">
    <text evidence="1">The sequence shown here is derived from an EMBL/GenBank/DDBJ whole genome shotgun (WGS) entry which is preliminary data.</text>
</comment>
<evidence type="ECO:0000313" key="1">
    <source>
        <dbReference type="EMBL" id="KAG5581592.1"/>
    </source>
</evidence>